<sequence>MTTSLPRKRLLAAGLALFALVTAPLPAAAAEPEVLTHPLAQTEAARQAVREYWTPARIAAMAVGDPGPGAPPVNGPDGASVPTGTAVDRTVGRLFFVDRDGGDSSCTATLVRAANRGTLVTGGHCVLTGDLLGRDPKWHEKVLWAPGFRDNTMPHGSFVASDLVVHRIRRDDPEQSNYDQAFVVLGPDAQGREAEDALGTAQKIAFNLPGNLPATEFGYPRSAGKPGHQGRPEFTGMRVARCWGTPAQSHGSPESPAEPDMWGLPCDMGGGSSGGPRIALLKQGTGQGVVVGVNVQGHYMDGAGKDCQRTEPDCTRHLIGPQFTAAITGKLLAVAATM</sequence>
<dbReference type="EMBL" id="JAGIOO010000001">
    <property type="protein sequence ID" value="MBP2472016.1"/>
    <property type="molecule type" value="Genomic_DNA"/>
</dbReference>
<dbReference type="RefSeq" id="WP_143342466.1">
    <property type="nucleotide sequence ID" value="NZ_JAGIOO010000001.1"/>
</dbReference>
<reference evidence="2 3" key="1">
    <citation type="submission" date="2021-03" db="EMBL/GenBank/DDBJ databases">
        <title>Sequencing the genomes of 1000 actinobacteria strains.</title>
        <authorList>
            <person name="Klenk H.-P."/>
        </authorList>
    </citation>
    <scope>NUCLEOTIDE SEQUENCE [LARGE SCALE GENOMIC DNA]</scope>
    <source>
        <strain evidence="2 3">DSM 44580</strain>
    </source>
</reference>
<comment type="caution">
    <text evidence="2">The sequence shown here is derived from an EMBL/GenBank/DDBJ whole genome shotgun (WGS) entry which is preliminary data.</text>
</comment>
<gene>
    <name evidence="2" type="ORF">JOF53_000888</name>
</gene>
<evidence type="ECO:0000256" key="1">
    <source>
        <dbReference type="SAM" id="SignalP"/>
    </source>
</evidence>
<accession>A0ABS5A637</accession>
<evidence type="ECO:0000313" key="3">
    <source>
        <dbReference type="Proteomes" id="UP001519363"/>
    </source>
</evidence>
<evidence type="ECO:0008006" key="4">
    <source>
        <dbReference type="Google" id="ProtNLM"/>
    </source>
</evidence>
<keyword evidence="3" id="KW-1185">Reference proteome</keyword>
<protein>
    <recommendedName>
        <fullName evidence="4">V8-like Glu-specific endopeptidase</fullName>
    </recommendedName>
</protein>
<feature type="signal peptide" evidence="1">
    <location>
        <begin position="1"/>
        <end position="29"/>
    </location>
</feature>
<dbReference type="Gene3D" id="2.40.10.10">
    <property type="entry name" value="Trypsin-like serine proteases"/>
    <property type="match status" value="2"/>
</dbReference>
<dbReference type="Proteomes" id="UP001519363">
    <property type="component" value="Unassembled WGS sequence"/>
</dbReference>
<dbReference type="InterPro" id="IPR043504">
    <property type="entry name" value="Peptidase_S1_PA_chymotrypsin"/>
</dbReference>
<evidence type="ECO:0000313" key="2">
    <source>
        <dbReference type="EMBL" id="MBP2472016.1"/>
    </source>
</evidence>
<dbReference type="SUPFAM" id="SSF50494">
    <property type="entry name" value="Trypsin-like serine proteases"/>
    <property type="match status" value="1"/>
</dbReference>
<dbReference type="PROSITE" id="PS51318">
    <property type="entry name" value="TAT"/>
    <property type="match status" value="1"/>
</dbReference>
<keyword evidence="1" id="KW-0732">Signal</keyword>
<proteinExistence type="predicted"/>
<dbReference type="InterPro" id="IPR006311">
    <property type="entry name" value="TAT_signal"/>
</dbReference>
<dbReference type="InterPro" id="IPR009003">
    <property type="entry name" value="Peptidase_S1_PA"/>
</dbReference>
<feature type="chain" id="PRO_5045167417" description="V8-like Glu-specific endopeptidase" evidence="1">
    <location>
        <begin position="30"/>
        <end position="338"/>
    </location>
</feature>
<organism evidence="2 3">
    <name type="scientific">Crossiella equi</name>
    <dbReference type="NCBI Taxonomy" id="130796"/>
    <lineage>
        <taxon>Bacteria</taxon>
        <taxon>Bacillati</taxon>
        <taxon>Actinomycetota</taxon>
        <taxon>Actinomycetes</taxon>
        <taxon>Pseudonocardiales</taxon>
        <taxon>Pseudonocardiaceae</taxon>
        <taxon>Crossiella</taxon>
    </lineage>
</organism>
<name>A0ABS5A637_9PSEU</name>